<dbReference type="AlphaFoldDB" id="A0A5J6WHG9"/>
<dbReference type="OrthoDB" id="9814618at2"/>
<dbReference type="Pfam" id="PF00462">
    <property type="entry name" value="Glutaredoxin"/>
    <property type="match status" value="1"/>
</dbReference>
<dbReference type="PRINTS" id="PR00160">
    <property type="entry name" value="GLUTAREDOXIN"/>
</dbReference>
<dbReference type="PROSITE" id="PS51354">
    <property type="entry name" value="GLUTAREDOXIN_2"/>
    <property type="match status" value="1"/>
</dbReference>
<dbReference type="EMBL" id="CP044399">
    <property type="protein sequence ID" value="QFI36650.1"/>
    <property type="molecule type" value="Genomic_DNA"/>
</dbReference>
<proteinExistence type="inferred from homology"/>
<evidence type="ECO:0000256" key="2">
    <source>
        <dbReference type="ARBA" id="ARBA00022448"/>
    </source>
</evidence>
<dbReference type="SUPFAM" id="SSF52833">
    <property type="entry name" value="Thioredoxin-like"/>
    <property type="match status" value="1"/>
</dbReference>
<sequence length="203" mass="23042">MDKQAVNITIYRWAGDWGPFHINIPCGECALTKDIVLDTLQNELDGIAVELEIKDWLNEWWQPLLKGGWHAPIIMVAGKVISQGRALNRGMLTQAVIEAHSQQVPITDQHIFGKQNCPHCQRAKRYLQQANIDYTYHDVITSPRALYEMLSRVKPLIDPKQPVTVPQIWIDGHYVGGADELSRIVKHEVKANTERGQCSLSEK</sequence>
<protein>
    <submittedName>
        <fullName evidence="7">Glutaredoxin</fullName>
    </submittedName>
</protein>
<evidence type="ECO:0000256" key="5">
    <source>
        <dbReference type="ARBA" id="ARBA00023284"/>
    </source>
</evidence>
<dbReference type="InterPro" id="IPR011767">
    <property type="entry name" value="GLR_AS"/>
</dbReference>
<evidence type="ECO:0000256" key="4">
    <source>
        <dbReference type="ARBA" id="ARBA00023157"/>
    </source>
</evidence>
<dbReference type="InterPro" id="IPR002109">
    <property type="entry name" value="Glutaredoxin"/>
</dbReference>
<feature type="domain" description="Glutaredoxin" evidence="6">
    <location>
        <begin position="111"/>
        <end position="175"/>
    </location>
</feature>
<evidence type="ECO:0000256" key="3">
    <source>
        <dbReference type="ARBA" id="ARBA00022982"/>
    </source>
</evidence>
<dbReference type="KEGG" id="mmaa:FR932_01770"/>
<dbReference type="Proteomes" id="UP000327424">
    <property type="component" value="Chromosome"/>
</dbReference>
<keyword evidence="3" id="KW-0249">Electron transport</keyword>
<keyword evidence="2" id="KW-0813">Transport</keyword>
<reference evidence="7 8" key="1">
    <citation type="submission" date="2019-09" db="EMBL/GenBank/DDBJ databases">
        <title>Hybrid Assembly of the complete Genome of the Deep-Sea Bacterium Moritella marina from long Nanopore and Illumina reads.</title>
        <authorList>
            <person name="Magin S."/>
            <person name="Georgoulis A."/>
            <person name="Papadimitriou K."/>
            <person name="Iliakis G."/>
            <person name="Vorgias C.E."/>
        </authorList>
    </citation>
    <scope>NUCLEOTIDE SEQUENCE [LARGE SCALE GENOMIC DNA]</scope>
    <source>
        <strain evidence="7 8">MP-1</strain>
    </source>
</reference>
<evidence type="ECO:0000256" key="1">
    <source>
        <dbReference type="ARBA" id="ARBA00007787"/>
    </source>
</evidence>
<evidence type="ECO:0000259" key="6">
    <source>
        <dbReference type="Pfam" id="PF00462"/>
    </source>
</evidence>
<dbReference type="PROSITE" id="PS00195">
    <property type="entry name" value="GLUTAREDOXIN_1"/>
    <property type="match status" value="1"/>
</dbReference>
<organism evidence="7 8">
    <name type="scientific">Moritella marina ATCC 15381</name>
    <dbReference type="NCBI Taxonomy" id="1202962"/>
    <lineage>
        <taxon>Bacteria</taxon>
        <taxon>Pseudomonadati</taxon>
        <taxon>Pseudomonadota</taxon>
        <taxon>Gammaproteobacteria</taxon>
        <taxon>Alteromonadales</taxon>
        <taxon>Moritellaceae</taxon>
        <taxon>Moritella</taxon>
    </lineage>
</organism>
<comment type="similarity">
    <text evidence="1">Belongs to the glutaredoxin family.</text>
</comment>
<gene>
    <name evidence="7" type="ORF">FR932_01770</name>
</gene>
<dbReference type="Gene3D" id="3.40.30.10">
    <property type="entry name" value="Glutaredoxin"/>
    <property type="match status" value="1"/>
</dbReference>
<dbReference type="InterPro" id="IPR014025">
    <property type="entry name" value="Glutaredoxin_subgr"/>
</dbReference>
<accession>A0A5J6WHG9</accession>
<dbReference type="PANTHER" id="PTHR46679">
    <property type="match status" value="1"/>
</dbReference>
<dbReference type="PANTHER" id="PTHR46679:SF1">
    <property type="entry name" value="GLUTAREDOXIN-2, MITOCHONDRIAL"/>
    <property type="match status" value="1"/>
</dbReference>
<dbReference type="RefSeq" id="WP_019440956.1">
    <property type="nucleotide sequence ID" value="NZ_ALOE01000011.1"/>
</dbReference>
<name>A0A5J6WHG9_MORMI</name>
<keyword evidence="8" id="KW-1185">Reference proteome</keyword>
<evidence type="ECO:0000313" key="7">
    <source>
        <dbReference type="EMBL" id="QFI36650.1"/>
    </source>
</evidence>
<dbReference type="GO" id="GO:0015035">
    <property type="term" value="F:protein-disulfide reductase activity"/>
    <property type="evidence" value="ECO:0007669"/>
    <property type="project" value="TreeGrafter"/>
</dbReference>
<keyword evidence="4" id="KW-1015">Disulfide bond</keyword>
<evidence type="ECO:0000313" key="8">
    <source>
        <dbReference type="Proteomes" id="UP000327424"/>
    </source>
</evidence>
<dbReference type="InterPro" id="IPR036249">
    <property type="entry name" value="Thioredoxin-like_sf"/>
</dbReference>
<keyword evidence="5" id="KW-0676">Redox-active center</keyword>